<keyword evidence="1" id="KW-0812">Transmembrane</keyword>
<dbReference type="EMBL" id="JBFTWV010000055">
    <property type="protein sequence ID" value="KAL2793646.1"/>
    <property type="molecule type" value="Genomic_DNA"/>
</dbReference>
<evidence type="ECO:0000313" key="3">
    <source>
        <dbReference type="Proteomes" id="UP001610563"/>
    </source>
</evidence>
<comment type="caution">
    <text evidence="2">The sequence shown here is derived from an EMBL/GenBank/DDBJ whole genome shotgun (WGS) entry which is preliminary data.</text>
</comment>
<proteinExistence type="predicted"/>
<evidence type="ECO:0000313" key="2">
    <source>
        <dbReference type="EMBL" id="KAL2793646.1"/>
    </source>
</evidence>
<sequence>MSLRKERNPGAICFRIILFTTLMAIMGYGAATPKELYKVTAECVMIGVAGLSMVVQAYVTLAVYGCCSTCLPSPIWLIMVLDGLCAAGWIAAIAVLSYWDLKVVYAPRAGDPEAWFRCANAATSNDVLTVDGELGQWINLVWCEVEVDGQKRLVGNGAAQMQLHVLVGLAGVSLLFTALILLWTRRGSRSRDV</sequence>
<feature type="transmembrane region" description="Helical" evidence="1">
    <location>
        <begin position="76"/>
        <end position="99"/>
    </location>
</feature>
<keyword evidence="3" id="KW-1185">Reference proteome</keyword>
<gene>
    <name evidence="2" type="ORF">BJX66DRAFT_222280</name>
</gene>
<protein>
    <recommendedName>
        <fullName evidence="4">MARVEL domain-containing protein</fullName>
    </recommendedName>
</protein>
<keyword evidence="1" id="KW-0472">Membrane</keyword>
<organism evidence="2 3">
    <name type="scientific">Aspergillus keveii</name>
    <dbReference type="NCBI Taxonomy" id="714993"/>
    <lineage>
        <taxon>Eukaryota</taxon>
        <taxon>Fungi</taxon>
        <taxon>Dikarya</taxon>
        <taxon>Ascomycota</taxon>
        <taxon>Pezizomycotina</taxon>
        <taxon>Eurotiomycetes</taxon>
        <taxon>Eurotiomycetidae</taxon>
        <taxon>Eurotiales</taxon>
        <taxon>Aspergillaceae</taxon>
        <taxon>Aspergillus</taxon>
        <taxon>Aspergillus subgen. Nidulantes</taxon>
    </lineage>
</organism>
<accession>A0ABR4G3P4</accession>
<keyword evidence="1" id="KW-1133">Transmembrane helix</keyword>
<evidence type="ECO:0008006" key="4">
    <source>
        <dbReference type="Google" id="ProtNLM"/>
    </source>
</evidence>
<evidence type="ECO:0000256" key="1">
    <source>
        <dbReference type="SAM" id="Phobius"/>
    </source>
</evidence>
<feature type="transmembrane region" description="Helical" evidence="1">
    <location>
        <begin position="43"/>
        <end position="64"/>
    </location>
</feature>
<feature type="transmembrane region" description="Helical" evidence="1">
    <location>
        <begin position="12"/>
        <end position="31"/>
    </location>
</feature>
<name>A0ABR4G3P4_9EURO</name>
<dbReference type="Proteomes" id="UP001610563">
    <property type="component" value="Unassembled WGS sequence"/>
</dbReference>
<reference evidence="2 3" key="1">
    <citation type="submission" date="2024-07" db="EMBL/GenBank/DDBJ databases">
        <title>Section-level genome sequencing and comparative genomics of Aspergillus sections Usti and Cavernicolus.</title>
        <authorList>
            <consortium name="Lawrence Berkeley National Laboratory"/>
            <person name="Nybo J.L."/>
            <person name="Vesth T.C."/>
            <person name="Theobald S."/>
            <person name="Frisvad J.C."/>
            <person name="Larsen T.O."/>
            <person name="Kjaerboelling I."/>
            <person name="Rothschild-Mancinelli K."/>
            <person name="Lyhne E.K."/>
            <person name="Kogle M.E."/>
            <person name="Barry K."/>
            <person name="Clum A."/>
            <person name="Na H."/>
            <person name="Ledsgaard L."/>
            <person name="Lin J."/>
            <person name="Lipzen A."/>
            <person name="Kuo A."/>
            <person name="Riley R."/>
            <person name="Mondo S."/>
            <person name="Labutti K."/>
            <person name="Haridas S."/>
            <person name="Pangalinan J."/>
            <person name="Salamov A.A."/>
            <person name="Simmons B.A."/>
            <person name="Magnuson J.K."/>
            <person name="Chen J."/>
            <person name="Drula E."/>
            <person name="Henrissat B."/>
            <person name="Wiebenga A."/>
            <person name="Lubbers R.J."/>
            <person name="Gomes A.C."/>
            <person name="Makela M.R."/>
            <person name="Stajich J."/>
            <person name="Grigoriev I.V."/>
            <person name="Mortensen U.H."/>
            <person name="De Vries R.P."/>
            <person name="Baker S.E."/>
            <person name="Andersen M.R."/>
        </authorList>
    </citation>
    <scope>NUCLEOTIDE SEQUENCE [LARGE SCALE GENOMIC DNA]</scope>
    <source>
        <strain evidence="2 3">CBS 209.92</strain>
    </source>
</reference>
<feature type="transmembrane region" description="Helical" evidence="1">
    <location>
        <begin position="163"/>
        <end position="183"/>
    </location>
</feature>